<dbReference type="PANTHER" id="PTHR47690">
    <property type="entry name" value="GLUCOKINASE"/>
    <property type="match status" value="1"/>
</dbReference>
<name>A0A6M4H3A6_9PROT</name>
<evidence type="ECO:0000256" key="4">
    <source>
        <dbReference type="RuleBase" id="RU004046"/>
    </source>
</evidence>
<dbReference type="CDD" id="cd24008">
    <property type="entry name" value="ASKHA_NBD_GLK"/>
    <property type="match status" value="1"/>
</dbReference>
<accession>A0A6M4H3A6</accession>
<evidence type="ECO:0000313" key="5">
    <source>
        <dbReference type="EMBL" id="QJR14059.1"/>
    </source>
</evidence>
<keyword evidence="3" id="KW-0963">Cytoplasm</keyword>
<dbReference type="Proteomes" id="UP000503096">
    <property type="component" value="Chromosome"/>
</dbReference>
<organism evidence="5 6">
    <name type="scientific">Usitatibacter palustris</name>
    <dbReference type="NCBI Taxonomy" id="2732487"/>
    <lineage>
        <taxon>Bacteria</taxon>
        <taxon>Pseudomonadati</taxon>
        <taxon>Pseudomonadota</taxon>
        <taxon>Betaproteobacteria</taxon>
        <taxon>Nitrosomonadales</taxon>
        <taxon>Usitatibacteraceae</taxon>
        <taxon>Usitatibacter</taxon>
    </lineage>
</organism>
<evidence type="ECO:0000256" key="3">
    <source>
        <dbReference type="HAMAP-Rule" id="MF_00524"/>
    </source>
</evidence>
<dbReference type="SUPFAM" id="SSF53067">
    <property type="entry name" value="Actin-like ATPase domain"/>
    <property type="match status" value="1"/>
</dbReference>
<comment type="subcellular location">
    <subcellularLocation>
        <location evidence="3">Cytoplasm</location>
    </subcellularLocation>
</comment>
<dbReference type="PANTHER" id="PTHR47690:SF1">
    <property type="entry name" value="GLUCOKINASE"/>
    <property type="match status" value="1"/>
</dbReference>
<comment type="similarity">
    <text evidence="3 4">Belongs to the bacterial glucokinase family.</text>
</comment>
<feature type="binding site" evidence="3">
    <location>
        <begin position="22"/>
        <end position="27"/>
    </location>
    <ligand>
        <name>ATP</name>
        <dbReference type="ChEBI" id="CHEBI:30616"/>
    </ligand>
</feature>
<dbReference type="Gene3D" id="3.40.367.20">
    <property type="match status" value="1"/>
</dbReference>
<dbReference type="HAMAP" id="MF_00524">
    <property type="entry name" value="Glucokinase"/>
    <property type="match status" value="1"/>
</dbReference>
<dbReference type="RefSeq" id="WP_212758201.1">
    <property type="nucleotide sequence ID" value="NZ_CP053073.1"/>
</dbReference>
<keyword evidence="2 3" id="KW-0418">Kinase</keyword>
<dbReference type="InterPro" id="IPR043129">
    <property type="entry name" value="ATPase_NBD"/>
</dbReference>
<keyword evidence="1 3" id="KW-0808">Transferase</keyword>
<keyword evidence="6" id="KW-1185">Reference proteome</keyword>
<keyword evidence="3" id="KW-0547">Nucleotide-binding</keyword>
<keyword evidence="3" id="KW-0324">Glycolysis</keyword>
<dbReference type="EMBL" id="CP053073">
    <property type="protein sequence ID" value="QJR14059.1"/>
    <property type="molecule type" value="Genomic_DNA"/>
</dbReference>
<reference evidence="5 6" key="1">
    <citation type="submission" date="2020-04" db="EMBL/GenBank/DDBJ databases">
        <title>Usitatibacter rugosus gen. nov., sp. nov. and Usitatibacter palustris sp. nov., novel members of Usitatibacteraceae fam. nov. within the order Nitrosomonadales isolated from soil.</title>
        <authorList>
            <person name="Huber K.J."/>
            <person name="Neumann-Schaal M."/>
            <person name="Geppert A."/>
            <person name="Luckner M."/>
            <person name="Wanner G."/>
            <person name="Overmann J."/>
        </authorList>
    </citation>
    <scope>NUCLEOTIDE SEQUENCE [LARGE SCALE GENOMIC DNA]</scope>
    <source>
        <strain evidence="5 6">Swamp67</strain>
    </source>
</reference>
<comment type="catalytic activity">
    <reaction evidence="3">
        <text>D-glucose + ATP = D-glucose 6-phosphate + ADP + H(+)</text>
        <dbReference type="Rhea" id="RHEA:17825"/>
        <dbReference type="ChEBI" id="CHEBI:4167"/>
        <dbReference type="ChEBI" id="CHEBI:15378"/>
        <dbReference type="ChEBI" id="CHEBI:30616"/>
        <dbReference type="ChEBI" id="CHEBI:61548"/>
        <dbReference type="ChEBI" id="CHEBI:456216"/>
        <dbReference type="EC" id="2.7.1.2"/>
    </reaction>
</comment>
<dbReference type="EC" id="2.7.1.2" evidence="3"/>
<sequence length="332" mass="35159">MSEQLPLGDRPQLVDRRFFLVADVGGTHARFALAGTGGLSHYRVLACADHPGIDDAMRAYVASIDAPPVRHAAIAIATPVDGDAIRMTNHAWAFSIEELRATLSLETLRVMNDFAAIAHALPALTPADLEPIGGGTQQPLEPRCVLGPGTGLGVAAMVHAGGQWTVVPSEGGHASFSPSDEVEAEILRFTWTEHPHVSSERLVSGPGLTLIHRALCAVRGKKVEKLGADEIVRRAATPEGALCAETLSRFSAMLGTFAANMAVTLGARGGIYIAGGVVGKLGEHFDRERFRTRFEAKGRFGGYLAAIPTWRITHECPALAGLATLPPGCDRL</sequence>
<dbReference type="GO" id="GO:0005829">
    <property type="term" value="C:cytosol"/>
    <property type="evidence" value="ECO:0007669"/>
    <property type="project" value="TreeGrafter"/>
</dbReference>
<evidence type="ECO:0000256" key="2">
    <source>
        <dbReference type="ARBA" id="ARBA00022777"/>
    </source>
</evidence>
<dbReference type="FunCoup" id="A0A6M4H3A6">
    <property type="interactions" value="217"/>
</dbReference>
<protein>
    <recommendedName>
        <fullName evidence="3">Glucokinase</fullName>
        <ecNumber evidence="3">2.7.1.2</ecNumber>
    </recommendedName>
    <alternativeName>
        <fullName evidence="3">Glucose kinase</fullName>
    </alternativeName>
</protein>
<dbReference type="InterPro" id="IPR050201">
    <property type="entry name" value="Bacterial_glucokinase"/>
</dbReference>
<dbReference type="GO" id="GO:0005536">
    <property type="term" value="F:D-glucose binding"/>
    <property type="evidence" value="ECO:0007669"/>
    <property type="project" value="InterPro"/>
</dbReference>
<dbReference type="InterPro" id="IPR003836">
    <property type="entry name" value="Glucokinase"/>
</dbReference>
<dbReference type="NCBIfam" id="TIGR00749">
    <property type="entry name" value="glk"/>
    <property type="match status" value="1"/>
</dbReference>
<dbReference type="GO" id="GO:0006096">
    <property type="term" value="P:glycolytic process"/>
    <property type="evidence" value="ECO:0007669"/>
    <property type="project" value="UniProtKB-UniRule"/>
</dbReference>
<keyword evidence="3" id="KW-0067">ATP-binding</keyword>
<dbReference type="KEGG" id="upl:DSM104440_00852"/>
<dbReference type="GO" id="GO:0005524">
    <property type="term" value="F:ATP binding"/>
    <property type="evidence" value="ECO:0007669"/>
    <property type="project" value="UniProtKB-UniRule"/>
</dbReference>
<proteinExistence type="inferred from homology"/>
<evidence type="ECO:0000256" key="1">
    <source>
        <dbReference type="ARBA" id="ARBA00022679"/>
    </source>
</evidence>
<evidence type="ECO:0000313" key="6">
    <source>
        <dbReference type="Proteomes" id="UP000503096"/>
    </source>
</evidence>
<dbReference type="AlphaFoldDB" id="A0A6M4H3A6"/>
<dbReference type="InParanoid" id="A0A6M4H3A6"/>
<dbReference type="Pfam" id="PF02685">
    <property type="entry name" value="Glucokinase"/>
    <property type="match status" value="1"/>
</dbReference>
<gene>
    <name evidence="3 5" type="primary">glk</name>
    <name evidence="5" type="ORF">DSM104440_00852</name>
</gene>
<dbReference type="GO" id="GO:0004340">
    <property type="term" value="F:glucokinase activity"/>
    <property type="evidence" value="ECO:0007669"/>
    <property type="project" value="UniProtKB-UniRule"/>
</dbReference>
<dbReference type="Gene3D" id="3.30.420.40">
    <property type="match status" value="1"/>
</dbReference>